<reference evidence="1 2" key="1">
    <citation type="journal article" date="2019" name="Int. J. Syst. Evol. Microbiol.">
        <title>Capsulimonas corticalis gen. nov., sp. nov., an aerobic capsulated bacterium, of a novel bacterial order, Capsulimonadales ord. nov., of the class Armatimonadia of the phylum Armatimonadetes.</title>
        <authorList>
            <person name="Li J."/>
            <person name="Kudo C."/>
            <person name="Tonouchi A."/>
        </authorList>
    </citation>
    <scope>NUCLEOTIDE SEQUENCE [LARGE SCALE GENOMIC DNA]</scope>
    <source>
        <strain evidence="1 2">AX-7</strain>
    </source>
</reference>
<proteinExistence type="predicted"/>
<dbReference type="SUPFAM" id="SSF54427">
    <property type="entry name" value="NTF2-like"/>
    <property type="match status" value="1"/>
</dbReference>
<evidence type="ECO:0000313" key="2">
    <source>
        <dbReference type="Proteomes" id="UP000287394"/>
    </source>
</evidence>
<name>A0A402D3W6_9BACT</name>
<dbReference type="RefSeq" id="WP_119324220.1">
    <property type="nucleotide sequence ID" value="NZ_AP025739.1"/>
</dbReference>
<dbReference type="PROSITE" id="PS51318">
    <property type="entry name" value="TAT"/>
    <property type="match status" value="1"/>
</dbReference>
<organism evidence="1 2">
    <name type="scientific">Capsulimonas corticalis</name>
    <dbReference type="NCBI Taxonomy" id="2219043"/>
    <lineage>
        <taxon>Bacteria</taxon>
        <taxon>Bacillati</taxon>
        <taxon>Armatimonadota</taxon>
        <taxon>Armatimonadia</taxon>
        <taxon>Capsulimonadales</taxon>
        <taxon>Capsulimonadaceae</taxon>
        <taxon>Capsulimonas</taxon>
    </lineage>
</organism>
<dbReference type="Proteomes" id="UP000287394">
    <property type="component" value="Chromosome"/>
</dbReference>
<dbReference type="AlphaFoldDB" id="A0A402D3W6"/>
<accession>A0A402D3W6</accession>
<dbReference type="Gene3D" id="3.10.450.50">
    <property type="match status" value="1"/>
</dbReference>
<sequence length="164" mass="18119">MYNNDRRRAFVFTLALLGALATAAYADIAAGARSAIQNTYRQQNAALDRKDAAGALAHTSPDYVGTDLKGDQFNLQARKDGLPAIFALVKSMRTTTRIVTFALQSTRAAADVKAVERQEVTIHNAQTGAEQSGVMDMTVLDHWISTDQGWMLQSRRQLDYKRLQ</sequence>
<gene>
    <name evidence="1" type="ORF">CCAX7_17300</name>
</gene>
<dbReference type="KEGG" id="ccot:CCAX7_17300"/>
<dbReference type="InterPro" id="IPR032710">
    <property type="entry name" value="NTF2-like_dom_sf"/>
</dbReference>
<dbReference type="EMBL" id="AP025739">
    <property type="protein sequence ID" value="BDI29679.1"/>
    <property type="molecule type" value="Genomic_DNA"/>
</dbReference>
<protein>
    <submittedName>
        <fullName evidence="1">Uncharacterized protein</fullName>
    </submittedName>
</protein>
<keyword evidence="2" id="KW-1185">Reference proteome</keyword>
<dbReference type="InterPro" id="IPR006311">
    <property type="entry name" value="TAT_signal"/>
</dbReference>
<evidence type="ECO:0000313" key="1">
    <source>
        <dbReference type="EMBL" id="BDI29679.1"/>
    </source>
</evidence>